<evidence type="ECO:0000313" key="8">
    <source>
        <dbReference type="Proteomes" id="UP001500466"/>
    </source>
</evidence>
<dbReference type="Proteomes" id="UP001500466">
    <property type="component" value="Unassembled WGS sequence"/>
</dbReference>
<dbReference type="EMBL" id="BAABHS010000013">
    <property type="protein sequence ID" value="GAA4969872.1"/>
    <property type="molecule type" value="Genomic_DNA"/>
</dbReference>
<keyword evidence="2" id="KW-0645">Protease</keyword>
<dbReference type="PROSITE" id="PS51935">
    <property type="entry name" value="NLPC_P60"/>
    <property type="match status" value="1"/>
</dbReference>
<dbReference type="Pfam" id="PF01464">
    <property type="entry name" value="SLT"/>
    <property type="match status" value="1"/>
</dbReference>
<keyword evidence="8" id="KW-1185">Reference proteome</keyword>
<dbReference type="PANTHER" id="PTHR47359">
    <property type="entry name" value="PEPTIDOGLYCAN DL-ENDOPEPTIDASE CWLO"/>
    <property type="match status" value="1"/>
</dbReference>
<reference evidence="8" key="1">
    <citation type="journal article" date="2019" name="Int. J. Syst. Evol. Microbiol.">
        <title>The Global Catalogue of Microorganisms (GCM) 10K type strain sequencing project: providing services to taxonomists for standard genome sequencing and annotation.</title>
        <authorList>
            <consortium name="The Broad Institute Genomics Platform"/>
            <consortium name="The Broad Institute Genome Sequencing Center for Infectious Disease"/>
            <person name="Wu L."/>
            <person name="Ma J."/>
        </authorList>
    </citation>
    <scope>NUCLEOTIDE SEQUENCE [LARGE SCALE GENOMIC DNA]</scope>
    <source>
        <strain evidence="8">JCM 17986</strain>
    </source>
</reference>
<dbReference type="InterPro" id="IPR038765">
    <property type="entry name" value="Papain-like_cys_pep_sf"/>
</dbReference>
<keyword evidence="4" id="KW-0788">Thiol protease</keyword>
<evidence type="ECO:0000256" key="4">
    <source>
        <dbReference type="ARBA" id="ARBA00022807"/>
    </source>
</evidence>
<evidence type="ECO:0000256" key="3">
    <source>
        <dbReference type="ARBA" id="ARBA00022801"/>
    </source>
</evidence>
<sequence>MTAAARVPRRTRRIRGRARIAVACLTMAMSMTVVSGCSAWQARDLASLGLDLALDYLGLNDKAKKQLTNPDVLAAISNAARRFPCEGIVSEPLLAGIVWIESGGNVNTKDSPVGAKGVAQFMPDTWNGVGQQPAKVDGDGDGDMDIKDPFDAIAATAKYLCTLRDEVKRANIPGDLLRNTVGAYNTGVPNVKKAGGVDNISGVKKYVDNVLAKRDDWALDVSGPEVDARASSFGLEIVRQARTQLGKPYVWAAGNTRGPTNGGFDCSGLVIFAVYQARVTFKIKPNNGLPHNTGAQLDAVKPPQAHIVPSLDAMVPGDAIYMHIPGTKPGSQYWHHVAIFTGKVGKDYGIVEAPRPGRPVRDQTLLSQYGKEQFKIVRYS</sequence>
<dbReference type="Pfam" id="PF00877">
    <property type="entry name" value="NLPC_P60"/>
    <property type="match status" value="1"/>
</dbReference>
<evidence type="ECO:0000313" key="7">
    <source>
        <dbReference type="EMBL" id="GAA4969872.1"/>
    </source>
</evidence>
<dbReference type="Gene3D" id="3.90.1720.10">
    <property type="entry name" value="endopeptidase domain like (from Nostoc punctiforme)"/>
    <property type="match status" value="1"/>
</dbReference>
<feature type="chain" id="PRO_5046257422" description="NlpC/P60 domain-containing protein" evidence="5">
    <location>
        <begin position="36"/>
        <end position="380"/>
    </location>
</feature>
<evidence type="ECO:0000256" key="2">
    <source>
        <dbReference type="ARBA" id="ARBA00022670"/>
    </source>
</evidence>
<accession>A0ABP9HFX8</accession>
<dbReference type="InterPro" id="IPR008258">
    <property type="entry name" value="Transglycosylase_SLT_dom_1"/>
</dbReference>
<evidence type="ECO:0000259" key="6">
    <source>
        <dbReference type="PROSITE" id="PS51935"/>
    </source>
</evidence>
<name>A0ABP9HFX8_9ACTN</name>
<dbReference type="InterPro" id="IPR051794">
    <property type="entry name" value="PG_Endopeptidase_C40"/>
</dbReference>
<comment type="similarity">
    <text evidence="1">Belongs to the peptidase C40 family.</text>
</comment>
<gene>
    <name evidence="7" type="ORF">GCM10023205_39080</name>
</gene>
<dbReference type="SUPFAM" id="SSF53955">
    <property type="entry name" value="Lysozyme-like"/>
    <property type="match status" value="1"/>
</dbReference>
<dbReference type="PANTHER" id="PTHR47359:SF3">
    <property type="entry name" value="NLP_P60 DOMAIN-CONTAINING PROTEIN-RELATED"/>
    <property type="match status" value="1"/>
</dbReference>
<dbReference type="SUPFAM" id="SSF54001">
    <property type="entry name" value="Cysteine proteinases"/>
    <property type="match status" value="1"/>
</dbReference>
<dbReference type="Gene3D" id="1.10.530.10">
    <property type="match status" value="1"/>
</dbReference>
<dbReference type="CDD" id="cd13399">
    <property type="entry name" value="Slt35-like"/>
    <property type="match status" value="1"/>
</dbReference>
<dbReference type="InterPro" id="IPR000064">
    <property type="entry name" value="NLP_P60_dom"/>
</dbReference>
<evidence type="ECO:0000256" key="1">
    <source>
        <dbReference type="ARBA" id="ARBA00007074"/>
    </source>
</evidence>
<dbReference type="InterPro" id="IPR023346">
    <property type="entry name" value="Lysozyme-like_dom_sf"/>
</dbReference>
<proteinExistence type="inferred from homology"/>
<feature type="signal peptide" evidence="5">
    <location>
        <begin position="1"/>
        <end position="35"/>
    </location>
</feature>
<evidence type="ECO:0000256" key="5">
    <source>
        <dbReference type="SAM" id="SignalP"/>
    </source>
</evidence>
<protein>
    <recommendedName>
        <fullName evidence="6">NlpC/P60 domain-containing protein</fullName>
    </recommendedName>
</protein>
<keyword evidence="5" id="KW-0732">Signal</keyword>
<organism evidence="7 8">
    <name type="scientific">Yinghuangia aomiensis</name>
    <dbReference type="NCBI Taxonomy" id="676205"/>
    <lineage>
        <taxon>Bacteria</taxon>
        <taxon>Bacillati</taxon>
        <taxon>Actinomycetota</taxon>
        <taxon>Actinomycetes</taxon>
        <taxon>Kitasatosporales</taxon>
        <taxon>Streptomycetaceae</taxon>
        <taxon>Yinghuangia</taxon>
    </lineage>
</organism>
<feature type="domain" description="NlpC/P60" evidence="6">
    <location>
        <begin position="231"/>
        <end position="380"/>
    </location>
</feature>
<comment type="caution">
    <text evidence="7">The sequence shown here is derived from an EMBL/GenBank/DDBJ whole genome shotgun (WGS) entry which is preliminary data.</text>
</comment>
<keyword evidence="3" id="KW-0378">Hydrolase</keyword>